<gene>
    <name evidence="5" type="ORF">DXB87_13160</name>
</gene>
<dbReference type="Gene3D" id="1.10.443.10">
    <property type="entry name" value="Intergrase catalytic core"/>
    <property type="match status" value="1"/>
</dbReference>
<dbReference type="Pfam" id="PF17293">
    <property type="entry name" value="Arm-DNA-bind_5"/>
    <property type="match status" value="1"/>
</dbReference>
<dbReference type="AlphaFoldDB" id="A0A3E4Z5X3"/>
<comment type="similarity">
    <text evidence="1">Belongs to the 'phage' integrase family.</text>
</comment>
<accession>A0A3E4Z5X3</accession>
<dbReference type="InterPro" id="IPR002104">
    <property type="entry name" value="Integrase_catalytic"/>
</dbReference>
<dbReference type="PROSITE" id="PS51898">
    <property type="entry name" value="TYR_RECOMBINASE"/>
    <property type="match status" value="1"/>
</dbReference>
<evidence type="ECO:0000313" key="5">
    <source>
        <dbReference type="EMBL" id="RGM87809.1"/>
    </source>
</evidence>
<evidence type="ECO:0000256" key="2">
    <source>
        <dbReference type="ARBA" id="ARBA00023125"/>
    </source>
</evidence>
<sequence length="413" mass="48699">MERKRFSVLFFIKRSKLLKNGEAPVRVRVTYDRLYVELQLKRSVKVPLWSQEKEKSTGKDRNSVELNHYIDALRVKFYQIYQDLELEGKIISARAIVNRYQGKDETFKTLYNVFKEHNDNCRKLIGTDYADITVRRYDNCLKYLMEPVKRDYKVDDMLLREVNGELVRKFDLYLKTEKHCAQNTVIRYMKCFKKVINLAIANEWLTKNPFAGIKFHEVEVNKQFLSQAEINRIWQKEFRIERLELVRDVFIFCVYTGLAFIDVYNLRPEHVSEDSNGNLWIVKPREKTNNLCNIPLLSIPKQILEKYKDNPYCMDKGTLLPVPCNQKMNSYLKEIADLCGIKKNLTTHTARHSFASVIALANNVSLPNVAKMLGHSSTRMTQHYAKVLDQTILRDMQYVERKISFFSNFNAEL</sequence>
<evidence type="ECO:0000259" key="4">
    <source>
        <dbReference type="PROSITE" id="PS51898"/>
    </source>
</evidence>
<dbReference type="Pfam" id="PF13102">
    <property type="entry name" value="Phage_int_SAM_5"/>
    <property type="match status" value="1"/>
</dbReference>
<evidence type="ECO:0000313" key="6">
    <source>
        <dbReference type="Proteomes" id="UP000260814"/>
    </source>
</evidence>
<dbReference type="InterPro" id="IPR025269">
    <property type="entry name" value="SAM-like_dom"/>
</dbReference>
<protein>
    <submittedName>
        <fullName evidence="5">Site-specific integrase</fullName>
    </submittedName>
</protein>
<organism evidence="5 6">
    <name type="scientific">Phocaeicola plebeius</name>
    <dbReference type="NCBI Taxonomy" id="310297"/>
    <lineage>
        <taxon>Bacteria</taxon>
        <taxon>Pseudomonadati</taxon>
        <taxon>Bacteroidota</taxon>
        <taxon>Bacteroidia</taxon>
        <taxon>Bacteroidales</taxon>
        <taxon>Bacteroidaceae</taxon>
        <taxon>Phocaeicola</taxon>
    </lineage>
</organism>
<dbReference type="RefSeq" id="WP_117702518.1">
    <property type="nucleotide sequence ID" value="NZ_QSTW01000019.1"/>
</dbReference>
<keyword evidence="3" id="KW-0233">DNA recombination</keyword>
<dbReference type="PANTHER" id="PTHR30349:SF64">
    <property type="entry name" value="PROPHAGE INTEGRASE INTD-RELATED"/>
    <property type="match status" value="1"/>
</dbReference>
<feature type="domain" description="Tyr recombinase" evidence="4">
    <location>
        <begin position="220"/>
        <end position="397"/>
    </location>
</feature>
<dbReference type="InterPro" id="IPR050090">
    <property type="entry name" value="Tyrosine_recombinase_XerCD"/>
</dbReference>
<dbReference type="InterPro" id="IPR013762">
    <property type="entry name" value="Integrase-like_cat_sf"/>
</dbReference>
<dbReference type="InterPro" id="IPR010998">
    <property type="entry name" value="Integrase_recombinase_N"/>
</dbReference>
<dbReference type="EMBL" id="QSTW01000019">
    <property type="protein sequence ID" value="RGM87809.1"/>
    <property type="molecule type" value="Genomic_DNA"/>
</dbReference>
<name>A0A3E4Z5X3_9BACT</name>
<dbReference type="SUPFAM" id="SSF56349">
    <property type="entry name" value="DNA breaking-rejoining enzymes"/>
    <property type="match status" value="1"/>
</dbReference>
<dbReference type="PANTHER" id="PTHR30349">
    <property type="entry name" value="PHAGE INTEGRASE-RELATED"/>
    <property type="match status" value="1"/>
</dbReference>
<dbReference type="GO" id="GO:0003677">
    <property type="term" value="F:DNA binding"/>
    <property type="evidence" value="ECO:0007669"/>
    <property type="project" value="UniProtKB-KW"/>
</dbReference>
<keyword evidence="2" id="KW-0238">DNA-binding</keyword>
<comment type="caution">
    <text evidence="5">The sequence shown here is derived from an EMBL/GenBank/DDBJ whole genome shotgun (WGS) entry which is preliminary data.</text>
</comment>
<dbReference type="GO" id="GO:0006310">
    <property type="term" value="P:DNA recombination"/>
    <property type="evidence" value="ECO:0007669"/>
    <property type="project" value="UniProtKB-KW"/>
</dbReference>
<dbReference type="GO" id="GO:0015074">
    <property type="term" value="P:DNA integration"/>
    <property type="evidence" value="ECO:0007669"/>
    <property type="project" value="InterPro"/>
</dbReference>
<evidence type="ECO:0000256" key="1">
    <source>
        <dbReference type="ARBA" id="ARBA00008857"/>
    </source>
</evidence>
<reference evidence="5 6" key="1">
    <citation type="submission" date="2018-08" db="EMBL/GenBank/DDBJ databases">
        <title>A genome reference for cultivated species of the human gut microbiota.</title>
        <authorList>
            <person name="Zou Y."/>
            <person name="Xue W."/>
            <person name="Luo G."/>
        </authorList>
    </citation>
    <scope>NUCLEOTIDE SEQUENCE [LARGE SCALE GENOMIC DNA]</scope>
    <source>
        <strain evidence="5 6">OM06-2</strain>
    </source>
</reference>
<dbReference type="Gene3D" id="1.10.150.130">
    <property type="match status" value="1"/>
</dbReference>
<dbReference type="CDD" id="cd01185">
    <property type="entry name" value="INTN1_C_like"/>
    <property type="match status" value="1"/>
</dbReference>
<dbReference type="Pfam" id="PF00589">
    <property type="entry name" value="Phage_integrase"/>
    <property type="match status" value="1"/>
</dbReference>
<dbReference type="Proteomes" id="UP000260814">
    <property type="component" value="Unassembled WGS sequence"/>
</dbReference>
<evidence type="ECO:0000256" key="3">
    <source>
        <dbReference type="ARBA" id="ARBA00023172"/>
    </source>
</evidence>
<dbReference type="InterPro" id="IPR011010">
    <property type="entry name" value="DNA_brk_join_enz"/>
</dbReference>
<proteinExistence type="inferred from homology"/>
<dbReference type="InterPro" id="IPR035386">
    <property type="entry name" value="Arm-DNA-bind_5"/>
</dbReference>